<dbReference type="Proteomes" id="UP000460157">
    <property type="component" value="Unassembled WGS sequence"/>
</dbReference>
<dbReference type="AlphaFoldDB" id="A0A7K1UIM0"/>
<evidence type="ECO:0000313" key="4">
    <source>
        <dbReference type="Proteomes" id="UP000460157"/>
    </source>
</evidence>
<dbReference type="GO" id="GO:0003676">
    <property type="term" value="F:nucleic acid binding"/>
    <property type="evidence" value="ECO:0007669"/>
    <property type="project" value="InterPro"/>
</dbReference>
<dbReference type="GO" id="GO:0004519">
    <property type="term" value="F:endonuclease activity"/>
    <property type="evidence" value="ECO:0007669"/>
    <property type="project" value="InterPro"/>
</dbReference>
<reference evidence="3 4" key="1">
    <citation type="submission" date="2019-12" db="EMBL/GenBank/DDBJ databases">
        <title>Nesterenkonia muleiensis sp. nov., a novel actinobacterium isolated from sap of Populus euphratica.</title>
        <authorList>
            <person name="Wang R."/>
        </authorList>
    </citation>
    <scope>NUCLEOTIDE SEQUENCE [LARGE SCALE GENOMIC DNA]</scope>
    <source>
        <strain evidence="3 4">F10</strain>
    </source>
</reference>
<accession>A0A7K1UIM0</accession>
<dbReference type="SMART" id="SM00507">
    <property type="entry name" value="HNHc"/>
    <property type="match status" value="1"/>
</dbReference>
<evidence type="ECO:0000259" key="2">
    <source>
        <dbReference type="SMART" id="SM00507"/>
    </source>
</evidence>
<dbReference type="InterPro" id="IPR003615">
    <property type="entry name" value="HNH_nuc"/>
</dbReference>
<comment type="caution">
    <text evidence="3">The sequence shown here is derived from an EMBL/GenBank/DDBJ whole genome shotgun (WGS) entry which is preliminary data.</text>
</comment>
<feature type="region of interest" description="Disordered" evidence="1">
    <location>
        <begin position="305"/>
        <end position="340"/>
    </location>
</feature>
<proteinExistence type="predicted"/>
<dbReference type="InterPro" id="IPR002711">
    <property type="entry name" value="HNH"/>
</dbReference>
<dbReference type="Pfam" id="PF01844">
    <property type="entry name" value="HNH"/>
    <property type="match status" value="1"/>
</dbReference>
<dbReference type="RefSeq" id="WP_157323135.1">
    <property type="nucleotide sequence ID" value="NZ_BMFX01000011.1"/>
</dbReference>
<evidence type="ECO:0000313" key="3">
    <source>
        <dbReference type="EMBL" id="MVT26309.1"/>
    </source>
</evidence>
<organism evidence="3 4">
    <name type="scientific">Nesterenkonia alkaliphila</name>
    <dbReference type="NCBI Taxonomy" id="1463631"/>
    <lineage>
        <taxon>Bacteria</taxon>
        <taxon>Bacillati</taxon>
        <taxon>Actinomycetota</taxon>
        <taxon>Actinomycetes</taxon>
        <taxon>Micrococcales</taxon>
        <taxon>Micrococcaceae</taxon>
        <taxon>Nesterenkonia</taxon>
    </lineage>
</organism>
<dbReference type="CDD" id="cd00085">
    <property type="entry name" value="HNHc"/>
    <property type="match status" value="1"/>
</dbReference>
<gene>
    <name evidence="3" type="ORF">GNZ21_08060</name>
</gene>
<name>A0A7K1UIM0_9MICC</name>
<dbReference type="Gene3D" id="1.10.30.50">
    <property type="match status" value="1"/>
</dbReference>
<protein>
    <submittedName>
        <fullName evidence="3">DUF222 domain-containing protein</fullName>
    </submittedName>
</protein>
<evidence type="ECO:0000256" key="1">
    <source>
        <dbReference type="SAM" id="MobiDB-lite"/>
    </source>
</evidence>
<feature type="region of interest" description="Disordered" evidence="1">
    <location>
        <begin position="1"/>
        <end position="35"/>
    </location>
</feature>
<sequence length="564" mass="62285">MGKEERRQNPGHSAELRSARTDADERARPAPPVRLRDPETLLLFESEVERRRREAAHLVRITDYVQAKVTAAEDEHYGWEPAQPLSAGERIDRAATVRRAWQAALMYAAQALNTSEHYVATVCSTVEYVREHLPRTWDAFCTGHFTWAHLTKTCAAARQSDCPETLAEIDRALPGVAETYRPRAAARWVAEQIATQEPASSAERFAEQAKDRYTQVFDEGNGMSTLFARLDTVTAHSIRNRLNAAARSPRQPIPHNPMIADGVELRRRQDELRALRARRKSENAENGTSAIAAVQSCDPATISTPEQTYGMGPVAREDRPNGIDTSHALPTTRESGDPRTIGQRAADLLSAWVLNGRTEGGIPVQAEIGLLVPESTITGESDLPAMLRDRSGFVPAEFIRNFLRRQSDNLTWYELTHRESTPERNSADPPHPGQETEPDDETDISRVPSSSETTEAAGPPGDSASSDVPAEGSPPMVELTGLRSSGRFPPPRLRKFVLFRDGTCSVEGCNVPAESCDVDHILPWPEGPTEPENLQLLCRKHHGLKTAGFDLVYSPNPLELAWAA</sequence>
<keyword evidence="4" id="KW-1185">Reference proteome</keyword>
<feature type="region of interest" description="Disordered" evidence="1">
    <location>
        <begin position="418"/>
        <end position="485"/>
    </location>
</feature>
<dbReference type="EMBL" id="WRPM01000059">
    <property type="protein sequence ID" value="MVT26309.1"/>
    <property type="molecule type" value="Genomic_DNA"/>
</dbReference>
<dbReference type="OrthoDB" id="5197219at2"/>
<dbReference type="GO" id="GO:0008270">
    <property type="term" value="F:zinc ion binding"/>
    <property type="evidence" value="ECO:0007669"/>
    <property type="project" value="InterPro"/>
</dbReference>
<feature type="domain" description="HNH nuclease" evidence="2">
    <location>
        <begin position="492"/>
        <end position="543"/>
    </location>
</feature>